<keyword evidence="8" id="KW-1185">Reference proteome</keyword>
<dbReference type="Gene3D" id="3.60.21.10">
    <property type="match status" value="1"/>
</dbReference>
<name>A0A667X1U6_9TELE</name>
<dbReference type="PRINTS" id="PR01607">
    <property type="entry name" value="APYRASEFAMLY"/>
</dbReference>
<dbReference type="Gene3D" id="3.90.780.10">
    <property type="entry name" value="5'-Nucleotidase, C-terminal domain"/>
    <property type="match status" value="1"/>
</dbReference>
<dbReference type="AlphaFoldDB" id="A0A667X1U6"/>
<dbReference type="SUPFAM" id="SSF56300">
    <property type="entry name" value="Metallo-dependent phosphatases"/>
    <property type="match status" value="1"/>
</dbReference>
<dbReference type="SUPFAM" id="SSF55816">
    <property type="entry name" value="5'-nucleotidase (syn. UDP-sugar hydrolase), C-terminal domain"/>
    <property type="match status" value="1"/>
</dbReference>
<dbReference type="InterPro" id="IPR041821">
    <property type="entry name" value="CG11883_N"/>
</dbReference>
<dbReference type="InterPro" id="IPR004843">
    <property type="entry name" value="Calcineurin-like_PHP"/>
</dbReference>
<evidence type="ECO:0000313" key="8">
    <source>
        <dbReference type="Proteomes" id="UP000472263"/>
    </source>
</evidence>
<feature type="domain" description="Calcineurin-like phosphoesterase" evidence="5">
    <location>
        <begin position="22"/>
        <end position="226"/>
    </location>
</feature>
<dbReference type="InParanoid" id="A0A667X1U6"/>
<evidence type="ECO:0000256" key="1">
    <source>
        <dbReference type="ARBA" id="ARBA00006654"/>
    </source>
</evidence>
<comment type="similarity">
    <text evidence="1 4">Belongs to the 5'-nucleotidase family.</text>
</comment>
<dbReference type="PANTHER" id="PTHR11575">
    <property type="entry name" value="5'-NUCLEOTIDASE-RELATED"/>
    <property type="match status" value="1"/>
</dbReference>
<reference evidence="7" key="3">
    <citation type="submission" date="2025-09" db="UniProtKB">
        <authorList>
            <consortium name="Ensembl"/>
        </authorList>
    </citation>
    <scope>IDENTIFICATION</scope>
</reference>
<dbReference type="Pfam" id="PF02872">
    <property type="entry name" value="5_nucleotid_C"/>
    <property type="match status" value="1"/>
</dbReference>
<dbReference type="GO" id="GO:0009166">
    <property type="term" value="P:nucleotide catabolic process"/>
    <property type="evidence" value="ECO:0007669"/>
    <property type="project" value="InterPro"/>
</dbReference>
<evidence type="ECO:0000256" key="3">
    <source>
        <dbReference type="ARBA" id="ARBA00029793"/>
    </source>
</evidence>
<keyword evidence="4" id="KW-0378">Hydrolase</keyword>
<evidence type="ECO:0000259" key="5">
    <source>
        <dbReference type="Pfam" id="PF00149"/>
    </source>
</evidence>
<reference evidence="7" key="2">
    <citation type="submission" date="2025-08" db="UniProtKB">
        <authorList>
            <consortium name="Ensembl"/>
        </authorList>
    </citation>
    <scope>IDENTIFICATION</scope>
</reference>
<evidence type="ECO:0000313" key="7">
    <source>
        <dbReference type="Ensembl" id="ENSMMDP00005011715.1"/>
    </source>
</evidence>
<dbReference type="CDD" id="cd07406">
    <property type="entry name" value="MPP_CG11883_N"/>
    <property type="match status" value="1"/>
</dbReference>
<reference evidence="7" key="1">
    <citation type="submission" date="2019-06" db="EMBL/GenBank/DDBJ databases">
        <authorList>
            <consortium name="Wellcome Sanger Institute Data Sharing"/>
        </authorList>
    </citation>
    <scope>NUCLEOTIDE SEQUENCE [LARGE SCALE GENOMIC DNA]</scope>
</reference>
<keyword evidence="2" id="KW-0732">Signal</keyword>
<dbReference type="GO" id="GO:0016787">
    <property type="term" value="F:hydrolase activity"/>
    <property type="evidence" value="ECO:0007669"/>
    <property type="project" value="UniProtKB-KW"/>
</dbReference>
<organism evidence="7 8">
    <name type="scientific">Myripristis murdjan</name>
    <name type="common">pinecone soldierfish</name>
    <dbReference type="NCBI Taxonomy" id="586833"/>
    <lineage>
        <taxon>Eukaryota</taxon>
        <taxon>Metazoa</taxon>
        <taxon>Chordata</taxon>
        <taxon>Craniata</taxon>
        <taxon>Vertebrata</taxon>
        <taxon>Euteleostomi</taxon>
        <taxon>Actinopterygii</taxon>
        <taxon>Neopterygii</taxon>
        <taxon>Teleostei</taxon>
        <taxon>Neoteleostei</taxon>
        <taxon>Acanthomorphata</taxon>
        <taxon>Holocentriformes</taxon>
        <taxon>Holocentridae</taxon>
        <taxon>Myripristis</taxon>
    </lineage>
</organism>
<sequence>MSDDLSAKSAAKTCRQPELVLTILHFNDVYELDARTEDPVGGATRFATALQEFQSLNPLLVFSGDCLSPSLLSTVTKGRHMVDILNKLGVHCAVYGNHEFDFGVDHLEEMTAEMTFPWFLSNIYDKFTSLPLGHGKVKRILLWNGMKIGIMGLVEEDWFELLGTIDKDNILYVDYVEAANQLSTELREQGADLVVALTHMRWRNDIRLASEAKGLNLILGGHDHEYGVLEVNGILIVKSGKVAKDQDGSFHFGCHKITIHKDLKEDADIKQIVDKYNNNVQHMFMEVLCHTEVDLDGRYATVRNRECNLGNLITNAMLEATNAEVAILNSGTLRSDRIHPAGPLTMHDLMQILPIMDLVLVVEATGQQLYEGLENSVKNYPALDGRFLQVAGIEFGFDPNGKPGHRVIVETVMVQGKSLDMNRIYLVAMKEYLTKGKDGYSMFTGCRQRVGIESGQVLSTILINHFESFQIVKGLKTSKSSHRMGLIKVSRSPSLTCENSLHAPVGVAMVPGVEGRIFHIPNEKPLP</sequence>
<dbReference type="PANTHER" id="PTHR11575:SF48">
    <property type="entry name" value="5'-NUCLEOTIDASE"/>
    <property type="match status" value="1"/>
</dbReference>
<dbReference type="GeneTree" id="ENSGT00530000063775"/>
<protein>
    <recommendedName>
        <fullName evidence="3">Ecto-5'-nucleotidase</fullName>
    </recommendedName>
</protein>
<proteinExistence type="inferred from homology"/>
<accession>A0A667X1U6</accession>
<dbReference type="InterPro" id="IPR036907">
    <property type="entry name" value="5'-Nucleotdase_C_sf"/>
</dbReference>
<dbReference type="Proteomes" id="UP000472263">
    <property type="component" value="Chromosome 9"/>
</dbReference>
<dbReference type="Pfam" id="PF00149">
    <property type="entry name" value="Metallophos"/>
    <property type="match status" value="1"/>
</dbReference>
<evidence type="ECO:0000256" key="4">
    <source>
        <dbReference type="RuleBase" id="RU362119"/>
    </source>
</evidence>
<keyword evidence="4" id="KW-0547">Nucleotide-binding</keyword>
<gene>
    <name evidence="7" type="primary">LOC115364752</name>
</gene>
<evidence type="ECO:0000256" key="2">
    <source>
        <dbReference type="ARBA" id="ARBA00022729"/>
    </source>
</evidence>
<dbReference type="InterPro" id="IPR008334">
    <property type="entry name" value="5'-Nucleotdase_C"/>
</dbReference>
<feature type="domain" description="5'-Nucleotidase C-terminal" evidence="6">
    <location>
        <begin position="290"/>
        <end position="444"/>
    </location>
</feature>
<dbReference type="GO" id="GO:0000166">
    <property type="term" value="F:nucleotide binding"/>
    <property type="evidence" value="ECO:0007669"/>
    <property type="project" value="UniProtKB-KW"/>
</dbReference>
<evidence type="ECO:0000259" key="6">
    <source>
        <dbReference type="Pfam" id="PF02872"/>
    </source>
</evidence>
<dbReference type="InterPro" id="IPR006179">
    <property type="entry name" value="5_nucleotidase/apyrase"/>
</dbReference>
<dbReference type="Ensembl" id="ENSMMDT00005012065.1">
    <property type="protein sequence ID" value="ENSMMDP00005011715.1"/>
    <property type="gene ID" value="ENSMMDG00005006267.1"/>
</dbReference>
<dbReference type="InterPro" id="IPR029052">
    <property type="entry name" value="Metallo-depent_PP-like"/>
</dbReference>